<dbReference type="Proteomes" id="UP000266723">
    <property type="component" value="Unassembled WGS sequence"/>
</dbReference>
<reference evidence="1 2" key="1">
    <citation type="journal article" date="2020" name="BMC Genomics">
        <title>Intraspecific diversification of the crop wild relative Brassica cretica Lam. using demographic model selection.</title>
        <authorList>
            <person name="Kioukis A."/>
            <person name="Michalopoulou V.A."/>
            <person name="Briers L."/>
            <person name="Pirintsos S."/>
            <person name="Studholme D.J."/>
            <person name="Pavlidis P."/>
            <person name="Sarris P.F."/>
        </authorList>
    </citation>
    <scope>NUCLEOTIDE SEQUENCE [LARGE SCALE GENOMIC DNA]</scope>
    <source>
        <strain evidence="2">cv. PFS-1207/04</strain>
    </source>
</reference>
<name>A0ABQ7EDC0_BRACR</name>
<evidence type="ECO:0000313" key="2">
    <source>
        <dbReference type="Proteomes" id="UP000266723"/>
    </source>
</evidence>
<evidence type="ECO:0000313" key="1">
    <source>
        <dbReference type="EMBL" id="KAF3594871.1"/>
    </source>
</evidence>
<keyword evidence="2" id="KW-1185">Reference proteome</keyword>
<sequence>MRAESGLSSDSSSIGSRVRSSKECFAVTEGSRYPPIGPASVIGVEEVTEWRVKYSLHADLVIRVPGPDDRVSDFGVDEVPVYEGYFESGFRDRVPSLVAKISETLEISPGQLNPPAWRTLIALQNLGDLQGLVIGVAEKFAFMRLPGFSPIWQLEGKLAVLGNLCVGSFRVPHNDGQVDFLGTEPRIPSGETRGTRLLGIRGSESCLEAGRNNTGIFFPNGPCSASLVSLGSTQAGTHSEPRPELGCVIHTRVGADFHFGGSEAIPMAPLKQRERFTLDDGPCSEIREGGLKAIQKKYGIHSSVHMRSPSEFKRAPDGGPGEIAIYEVYLVAGFRGIVPSLVAEVSSFFGFCPFQLTPLSWKILMSIQVLGELHGLETGIHEVLYSHHFAPWRIVPWFYHLQPRDGAPLVEEPRRGIRSNSSFENNWSSRYVFMKIQEPFHYPTFWRTVGESRFLHFFPLVVNLLIVGFVFRCILSGIFSWGSGGEEDVDDFSALSWGAIFDEQGGNIVRLPASVLYDEYQQAGTQRRRPFYAPPPRLTKMAPLDMGAGPFPYGNMIGDVPLAGIQQWLLNELFSLRNRVSDMAAQRDLLIQQVRASSRWELMKEWLERRREHLDPSEEYRQYLFWSAEPTRRRALPMLPCESMFFGGFTDPRRLDSLEPLDLKMIGPHRLVVFLKIDLTRGGLPFPGPEETCSRPGDFMGTRKFSITLGHPVCILKGPYAAILGEASTGTCGDFVFYCSEASHYRVPVLHSAFYRKPLSVLEGAGVGENPSARLMLFSTSRET</sequence>
<proteinExistence type="predicted"/>
<dbReference type="EMBL" id="QGKV02000299">
    <property type="protein sequence ID" value="KAF3594871.1"/>
    <property type="molecule type" value="Genomic_DNA"/>
</dbReference>
<gene>
    <name evidence="1" type="ORF">DY000_02020567</name>
</gene>
<dbReference type="PANTHER" id="PTHR31099">
    <property type="entry name" value="OS06G0165300 PROTEIN"/>
    <property type="match status" value="1"/>
</dbReference>
<dbReference type="PANTHER" id="PTHR31099:SF24">
    <property type="entry name" value="AMINOTRANSFERASE-LIKE PLANT MOBILE DOMAIN-CONTAINING PROTEIN"/>
    <property type="match status" value="1"/>
</dbReference>
<comment type="caution">
    <text evidence="1">The sequence shown here is derived from an EMBL/GenBank/DDBJ whole genome shotgun (WGS) entry which is preliminary data.</text>
</comment>
<accession>A0ABQ7EDC0</accession>
<protein>
    <submittedName>
        <fullName evidence="1">Uncharacterized protein</fullName>
    </submittedName>
</protein>
<organism evidence="1 2">
    <name type="scientific">Brassica cretica</name>
    <name type="common">Mustard</name>
    <dbReference type="NCBI Taxonomy" id="69181"/>
    <lineage>
        <taxon>Eukaryota</taxon>
        <taxon>Viridiplantae</taxon>
        <taxon>Streptophyta</taxon>
        <taxon>Embryophyta</taxon>
        <taxon>Tracheophyta</taxon>
        <taxon>Spermatophyta</taxon>
        <taxon>Magnoliopsida</taxon>
        <taxon>eudicotyledons</taxon>
        <taxon>Gunneridae</taxon>
        <taxon>Pentapetalae</taxon>
        <taxon>rosids</taxon>
        <taxon>malvids</taxon>
        <taxon>Brassicales</taxon>
        <taxon>Brassicaceae</taxon>
        <taxon>Brassiceae</taxon>
        <taxon>Brassica</taxon>
    </lineage>
</organism>